<gene>
    <name evidence="7" type="ORF">OE749_10525</name>
</gene>
<evidence type="ECO:0000313" key="8">
    <source>
        <dbReference type="Proteomes" id="UP001652504"/>
    </source>
</evidence>
<comment type="caution">
    <text evidence="7">The sequence shown here is derived from an EMBL/GenBank/DDBJ whole genome shotgun (WGS) entry which is preliminary data.</text>
</comment>
<dbReference type="PROSITE" id="PS51257">
    <property type="entry name" value="PROKAR_LIPOPROTEIN"/>
    <property type="match status" value="1"/>
</dbReference>
<feature type="chain" id="PRO_5046114105" evidence="6">
    <location>
        <begin position="22"/>
        <end position="155"/>
    </location>
</feature>
<name>A0ABT3A8Y6_9ALTE</name>
<evidence type="ECO:0000313" key="7">
    <source>
        <dbReference type="EMBL" id="MCV2885126.1"/>
    </source>
</evidence>
<keyword evidence="5" id="KW-0408">Iron</keyword>
<dbReference type="Proteomes" id="UP001652504">
    <property type="component" value="Unassembled WGS sequence"/>
</dbReference>
<dbReference type="PROSITE" id="PS51009">
    <property type="entry name" value="CYTCII"/>
    <property type="match status" value="1"/>
</dbReference>
<dbReference type="EMBL" id="JAOWKX010000005">
    <property type="protein sequence ID" value="MCV2885126.1"/>
    <property type="molecule type" value="Genomic_DNA"/>
</dbReference>
<evidence type="ECO:0000256" key="1">
    <source>
        <dbReference type="ARBA" id="ARBA00022448"/>
    </source>
</evidence>
<sequence length="155" mass="16792">MKKLMLAVALSVSSISCGVIAEEAKSEKQAKTAVEFRQALMQLVRSNVGSLGAMSKGKIPFDAASMEKSGLRLEQLSLMMEDYFALDTRKFDVGSESLPKVWEDQADYKEKIQALTDAAAKLQNVAAAGNDSQYKAAIGGIFKTCKGCHDNYKAD</sequence>
<dbReference type="Gene3D" id="1.20.120.10">
    <property type="entry name" value="Cytochrome c/b562"/>
    <property type="match status" value="1"/>
</dbReference>
<dbReference type="Pfam" id="PF01322">
    <property type="entry name" value="Cytochrom_C_2"/>
    <property type="match status" value="1"/>
</dbReference>
<evidence type="ECO:0000256" key="5">
    <source>
        <dbReference type="ARBA" id="ARBA00023004"/>
    </source>
</evidence>
<evidence type="ECO:0000256" key="4">
    <source>
        <dbReference type="ARBA" id="ARBA00022982"/>
    </source>
</evidence>
<organism evidence="7 8">
    <name type="scientific">Fluctibacter corallii</name>
    <dbReference type="NCBI Taxonomy" id="2984329"/>
    <lineage>
        <taxon>Bacteria</taxon>
        <taxon>Pseudomonadati</taxon>
        <taxon>Pseudomonadota</taxon>
        <taxon>Gammaproteobacteria</taxon>
        <taxon>Alteromonadales</taxon>
        <taxon>Alteromonadaceae</taxon>
        <taxon>Fluctibacter</taxon>
    </lineage>
</organism>
<dbReference type="RefSeq" id="WP_263712418.1">
    <property type="nucleotide sequence ID" value="NZ_JAOWKX010000005.1"/>
</dbReference>
<proteinExistence type="predicted"/>
<protein>
    <submittedName>
        <fullName evidence="7">Cytochrome c</fullName>
    </submittedName>
</protein>
<keyword evidence="4" id="KW-0249">Electron transport</keyword>
<dbReference type="InterPro" id="IPR012127">
    <property type="entry name" value="Cyt_c_prime"/>
</dbReference>
<dbReference type="SUPFAM" id="SSF47175">
    <property type="entry name" value="Cytochromes"/>
    <property type="match status" value="1"/>
</dbReference>
<reference evidence="7 8" key="1">
    <citation type="submission" date="2022-10" db="EMBL/GenBank/DDBJ databases">
        <title>Aestuariibacter sp. AA17 isolated from Montipora capitata coral fragment.</title>
        <authorList>
            <person name="Emsley S.A."/>
            <person name="Pfannmuller K.M."/>
            <person name="Loughran R.M."/>
            <person name="Shlafstein M."/>
            <person name="Papke E."/>
            <person name="Saw J.H."/>
            <person name="Ushijima B."/>
            <person name="Videau P."/>
        </authorList>
    </citation>
    <scope>NUCLEOTIDE SEQUENCE [LARGE SCALE GENOMIC DNA]</scope>
    <source>
        <strain evidence="7 8">AA17</strain>
    </source>
</reference>
<evidence type="ECO:0000256" key="2">
    <source>
        <dbReference type="ARBA" id="ARBA00022617"/>
    </source>
</evidence>
<accession>A0ABT3A8Y6</accession>
<keyword evidence="2" id="KW-0349">Heme</keyword>
<dbReference type="InterPro" id="IPR010980">
    <property type="entry name" value="Cyt_c/b562"/>
</dbReference>
<keyword evidence="1" id="KW-0813">Transport</keyword>
<keyword evidence="6" id="KW-0732">Signal</keyword>
<feature type="signal peptide" evidence="6">
    <location>
        <begin position="1"/>
        <end position="21"/>
    </location>
</feature>
<evidence type="ECO:0000256" key="3">
    <source>
        <dbReference type="ARBA" id="ARBA00022723"/>
    </source>
</evidence>
<evidence type="ECO:0000256" key="6">
    <source>
        <dbReference type="SAM" id="SignalP"/>
    </source>
</evidence>
<keyword evidence="8" id="KW-1185">Reference proteome</keyword>
<dbReference type="PIRSF" id="PIRSF000027">
    <property type="entry name" value="Cytc_c_prime"/>
    <property type="match status" value="1"/>
</dbReference>
<keyword evidence="3" id="KW-0479">Metal-binding</keyword>
<dbReference type="InterPro" id="IPR002321">
    <property type="entry name" value="Cyt_c_II"/>
</dbReference>